<feature type="region of interest" description="Disordered" evidence="1">
    <location>
        <begin position="38"/>
        <end position="119"/>
    </location>
</feature>
<dbReference type="EMBL" id="JASCZI010093305">
    <property type="protein sequence ID" value="MED6153220.1"/>
    <property type="molecule type" value="Genomic_DNA"/>
</dbReference>
<feature type="compositionally biased region" description="Low complexity" evidence="1">
    <location>
        <begin position="96"/>
        <end position="119"/>
    </location>
</feature>
<evidence type="ECO:0000256" key="1">
    <source>
        <dbReference type="SAM" id="MobiDB-lite"/>
    </source>
</evidence>
<proteinExistence type="predicted"/>
<feature type="transmembrane region" description="Helical" evidence="2">
    <location>
        <begin position="6"/>
        <end position="25"/>
    </location>
</feature>
<name>A0ABU6TXR8_9FABA</name>
<reference evidence="3 4" key="1">
    <citation type="journal article" date="2023" name="Plants (Basel)">
        <title>Bridging the Gap: Combining Genomics and Transcriptomics Approaches to Understand Stylosanthes scabra, an Orphan Legume from the Brazilian Caatinga.</title>
        <authorList>
            <person name="Ferreira-Neto J.R.C."/>
            <person name="da Silva M.D."/>
            <person name="Binneck E."/>
            <person name="de Melo N.F."/>
            <person name="da Silva R.H."/>
            <person name="de Melo A.L.T.M."/>
            <person name="Pandolfi V."/>
            <person name="Bustamante F.O."/>
            <person name="Brasileiro-Vidal A.C."/>
            <person name="Benko-Iseppon A.M."/>
        </authorList>
    </citation>
    <scope>NUCLEOTIDE SEQUENCE [LARGE SCALE GENOMIC DNA]</scope>
    <source>
        <tissue evidence="3">Leaves</tissue>
    </source>
</reference>
<protein>
    <submittedName>
        <fullName evidence="3">Uncharacterized protein</fullName>
    </submittedName>
</protein>
<accession>A0ABU6TXR8</accession>
<feature type="compositionally biased region" description="Acidic residues" evidence="1">
    <location>
        <begin position="62"/>
        <end position="86"/>
    </location>
</feature>
<gene>
    <name evidence="3" type="ORF">PIB30_099598</name>
</gene>
<evidence type="ECO:0000256" key="2">
    <source>
        <dbReference type="SAM" id="Phobius"/>
    </source>
</evidence>
<keyword evidence="4" id="KW-1185">Reference proteome</keyword>
<dbReference type="Proteomes" id="UP001341840">
    <property type="component" value="Unassembled WGS sequence"/>
</dbReference>
<keyword evidence="2" id="KW-0472">Membrane</keyword>
<keyword evidence="2" id="KW-0812">Transmembrane</keyword>
<comment type="caution">
    <text evidence="3">The sequence shown here is derived from an EMBL/GenBank/DDBJ whole genome shotgun (WGS) entry which is preliminary data.</text>
</comment>
<keyword evidence="2" id="KW-1133">Transmembrane helix</keyword>
<evidence type="ECO:0000313" key="3">
    <source>
        <dbReference type="EMBL" id="MED6153220.1"/>
    </source>
</evidence>
<organism evidence="3 4">
    <name type="scientific">Stylosanthes scabra</name>
    <dbReference type="NCBI Taxonomy" id="79078"/>
    <lineage>
        <taxon>Eukaryota</taxon>
        <taxon>Viridiplantae</taxon>
        <taxon>Streptophyta</taxon>
        <taxon>Embryophyta</taxon>
        <taxon>Tracheophyta</taxon>
        <taxon>Spermatophyta</taxon>
        <taxon>Magnoliopsida</taxon>
        <taxon>eudicotyledons</taxon>
        <taxon>Gunneridae</taxon>
        <taxon>Pentapetalae</taxon>
        <taxon>rosids</taxon>
        <taxon>fabids</taxon>
        <taxon>Fabales</taxon>
        <taxon>Fabaceae</taxon>
        <taxon>Papilionoideae</taxon>
        <taxon>50 kb inversion clade</taxon>
        <taxon>dalbergioids sensu lato</taxon>
        <taxon>Dalbergieae</taxon>
        <taxon>Pterocarpus clade</taxon>
        <taxon>Stylosanthes</taxon>
    </lineage>
</organism>
<sequence length="212" mass="23271">MLPDAAIIAVIMVCVVAFLFLCYLVNRYSTPAAVADEEMVQQRRDDDQQDDDQQDQNQHDEDQQDDDQQDEDQHDGDQQGDEDQQDGDQPPPPPNQQDGNLPPQLDMLLGSLGSSSLEGSSRSSLLATAVKVGGTFLGYYNHAPPTIYEAAMTGKLNAESADDLYAGKKAAVDDDTIASGQQSLVSWGISKDMNCVDEKVARRRRFPNVYAM</sequence>
<evidence type="ECO:0000313" key="4">
    <source>
        <dbReference type="Proteomes" id="UP001341840"/>
    </source>
</evidence>